<dbReference type="EMBL" id="JBFMKM010000005">
    <property type="protein sequence ID" value="KAL1306188.1"/>
    <property type="molecule type" value="Genomic_DNA"/>
</dbReference>
<dbReference type="RefSeq" id="XP_069202461.1">
    <property type="nucleotide sequence ID" value="XM_069348443.1"/>
</dbReference>
<dbReference type="GeneID" id="95977990"/>
<dbReference type="Proteomes" id="UP001562354">
    <property type="component" value="Unassembled WGS sequence"/>
</dbReference>
<feature type="region of interest" description="Disordered" evidence="1">
    <location>
        <begin position="1"/>
        <end position="20"/>
    </location>
</feature>
<gene>
    <name evidence="3" type="ORF">AAFC00_004290</name>
</gene>
<evidence type="ECO:0000313" key="3">
    <source>
        <dbReference type="EMBL" id="KAL1306188.1"/>
    </source>
</evidence>
<reference evidence="3 4" key="1">
    <citation type="submission" date="2024-07" db="EMBL/GenBank/DDBJ databases">
        <title>Draft sequence of the Neodothiora populina.</title>
        <authorList>
            <person name="Drown D.D."/>
            <person name="Schuette U.S."/>
            <person name="Buechlein A.B."/>
            <person name="Rusch D.R."/>
            <person name="Winton L.W."/>
            <person name="Adams G.A."/>
        </authorList>
    </citation>
    <scope>NUCLEOTIDE SEQUENCE [LARGE SCALE GENOMIC DNA]</scope>
    <source>
        <strain evidence="3 4">CPC 39397</strain>
    </source>
</reference>
<sequence length="523" mass="60615">MARESSATAERESHSLVTHERQLQLIQSIRSSKSSQEVEKQAAECDSLSKLESFLQDVERSKGDFDSRQQNGSRKWLRKYQETAIDMQNIMDGMNPFIDCVQTFAPAPAGAAIGATIGTFAVLLAVAKSKNDIERRLASTISGIIARLPGIKLYHLIYSDQDELDQRLQISVLAAYDAFADFCIEAINYYRGHGRDMWSRAVKKPHSFKDQAQRVQNLLKEIQTIIEALIHKKLHKIEESNKKLQEQNDVHRLELVQQIMRLETFSEDKRKKEFITYRDDLNDKQDPIQSEPMDEQTMNRFETQAVYQDWLTGQQPFQLILSADNHNKYSRHCWVSPFALRTIGKLQSKIDDKSLFAYCLLSESSKRLVEDTMGVIIFQLLRQDSTVLRDQKQYNELYAELQEYRALRDGDVEENTMKDNTRFSALEKVVLRVLSLFDESKVIHIVVDRADLCREDEQDHCRKLMRLLVRMVHKARCRLKILAVVNKADWAIENDRDDLEDRGQGRVIIHTMVQRGRFNGVDL</sequence>
<evidence type="ECO:0000259" key="2">
    <source>
        <dbReference type="Pfam" id="PF24809"/>
    </source>
</evidence>
<accession>A0ABR3PJI8</accession>
<name>A0ABR3PJI8_9PEZI</name>
<feature type="domain" description="DUF7708" evidence="2">
    <location>
        <begin position="117"/>
        <end position="230"/>
    </location>
</feature>
<proteinExistence type="predicted"/>
<evidence type="ECO:0000313" key="4">
    <source>
        <dbReference type="Proteomes" id="UP001562354"/>
    </source>
</evidence>
<evidence type="ECO:0000256" key="1">
    <source>
        <dbReference type="SAM" id="MobiDB-lite"/>
    </source>
</evidence>
<dbReference type="InterPro" id="IPR056125">
    <property type="entry name" value="DUF7708"/>
</dbReference>
<organism evidence="3 4">
    <name type="scientific">Neodothiora populina</name>
    <dbReference type="NCBI Taxonomy" id="2781224"/>
    <lineage>
        <taxon>Eukaryota</taxon>
        <taxon>Fungi</taxon>
        <taxon>Dikarya</taxon>
        <taxon>Ascomycota</taxon>
        <taxon>Pezizomycotina</taxon>
        <taxon>Dothideomycetes</taxon>
        <taxon>Dothideomycetidae</taxon>
        <taxon>Dothideales</taxon>
        <taxon>Dothioraceae</taxon>
        <taxon>Neodothiora</taxon>
    </lineage>
</organism>
<keyword evidence="4" id="KW-1185">Reference proteome</keyword>
<protein>
    <recommendedName>
        <fullName evidence="2">DUF7708 domain-containing protein</fullName>
    </recommendedName>
</protein>
<comment type="caution">
    <text evidence="3">The sequence shown here is derived from an EMBL/GenBank/DDBJ whole genome shotgun (WGS) entry which is preliminary data.</text>
</comment>
<dbReference type="Pfam" id="PF24809">
    <property type="entry name" value="DUF7708"/>
    <property type="match status" value="1"/>
</dbReference>